<feature type="domain" description="Tll0287-like" evidence="2">
    <location>
        <begin position="72"/>
        <end position="173"/>
    </location>
</feature>
<proteinExistence type="predicted"/>
<dbReference type="KEGG" id="gim:F1728_25285"/>
<evidence type="ECO:0000256" key="1">
    <source>
        <dbReference type="SAM" id="MobiDB-lite"/>
    </source>
</evidence>
<dbReference type="Pfam" id="PF11845">
    <property type="entry name" value="Tll0287-like"/>
    <property type="match status" value="1"/>
</dbReference>
<sequence length="188" mass="21026">MLKTGIVTSLAVTILFLFTLDLTGQDQKIGKTSDEPTAQEPGQPSKSAVKRTRQTVKMLDDIYKQAIVLITDKYVNDDDDFPAGSAAVELFKRVGKTGFHHVRLLDVTGEPYEPQNVAKTEFEKQGVRKLKSGEPYYEEVIIKEGRPYLQAMTPVPVVMKKCVMCHPHYKDVKDGQPIGAISYELPIK</sequence>
<accession>A0A6I6AJM9</accession>
<name>A0A6I6AJM9_9PLAN</name>
<reference evidence="3 4" key="1">
    <citation type="submission" date="2019-09" db="EMBL/GenBank/DDBJ databases">
        <title>Gimesia benthica sp. nov., a novel bacterium isolated from deep-sea water of the Northwest Indian Ocean.</title>
        <authorList>
            <person name="Dai X."/>
        </authorList>
    </citation>
    <scope>NUCLEOTIDE SEQUENCE [LARGE SCALE GENOMIC DNA]</scope>
    <source>
        <strain evidence="3 4">E7</strain>
    </source>
</reference>
<keyword evidence="4" id="KW-1185">Reference proteome</keyword>
<protein>
    <submittedName>
        <fullName evidence="3">DUF3365 domain-containing protein</fullName>
    </submittedName>
</protein>
<feature type="region of interest" description="Disordered" evidence="1">
    <location>
        <begin position="29"/>
        <end position="51"/>
    </location>
</feature>
<dbReference type="EMBL" id="CP043930">
    <property type="protein sequence ID" value="QGQ25782.1"/>
    <property type="molecule type" value="Genomic_DNA"/>
</dbReference>
<dbReference type="Proteomes" id="UP000427281">
    <property type="component" value="Chromosome"/>
</dbReference>
<evidence type="ECO:0000313" key="4">
    <source>
        <dbReference type="Proteomes" id="UP000427281"/>
    </source>
</evidence>
<gene>
    <name evidence="3" type="ORF">F1728_25285</name>
</gene>
<organism evidence="3 4">
    <name type="scientific">Gimesia benthica</name>
    <dbReference type="NCBI Taxonomy" id="2608982"/>
    <lineage>
        <taxon>Bacteria</taxon>
        <taxon>Pseudomonadati</taxon>
        <taxon>Planctomycetota</taxon>
        <taxon>Planctomycetia</taxon>
        <taxon>Planctomycetales</taxon>
        <taxon>Planctomycetaceae</taxon>
        <taxon>Gimesia</taxon>
    </lineage>
</organism>
<dbReference type="InterPro" id="IPR021796">
    <property type="entry name" value="Tll0287-like_dom"/>
</dbReference>
<evidence type="ECO:0000259" key="2">
    <source>
        <dbReference type="Pfam" id="PF11845"/>
    </source>
</evidence>
<evidence type="ECO:0000313" key="3">
    <source>
        <dbReference type="EMBL" id="QGQ25782.1"/>
    </source>
</evidence>
<dbReference type="RefSeq" id="WP_145442687.1">
    <property type="nucleotide sequence ID" value="NZ_CP043930.1"/>
</dbReference>
<dbReference type="AlphaFoldDB" id="A0A6I6AJM9"/>